<reference evidence="2 3" key="1">
    <citation type="journal article" date="2014" name="Genome Announc.">
        <title>Genome Sequence and Methylome of Soil Bacterium Gemmatirosa kalamazoonensis KBS708T, a Member of the Rarely Cultivated Gemmatimonadetes Phylum.</title>
        <authorList>
            <person name="Debruyn J.M."/>
            <person name="Radosevich M."/>
            <person name="Wommack K.E."/>
            <person name="Polson S.W."/>
            <person name="Hauser L.J."/>
            <person name="Fawaz M.N."/>
            <person name="Korlach J."/>
            <person name="Tsai Y.C."/>
        </authorList>
    </citation>
    <scope>NUCLEOTIDE SEQUENCE [LARGE SCALE GENOMIC DNA]</scope>
    <source>
        <strain evidence="2 3">KBS708</strain>
    </source>
</reference>
<dbReference type="InterPro" id="IPR036465">
    <property type="entry name" value="vWFA_dom_sf"/>
</dbReference>
<feature type="domain" description="DUF58" evidence="1">
    <location>
        <begin position="44"/>
        <end position="230"/>
    </location>
</feature>
<dbReference type="Gene3D" id="3.40.50.410">
    <property type="entry name" value="von Willebrand factor, type A domain"/>
    <property type="match status" value="1"/>
</dbReference>
<dbReference type="HOGENOM" id="CLU_054927_3_1_0"/>
<dbReference type="EMBL" id="CP007128">
    <property type="protein sequence ID" value="AHG88059.1"/>
    <property type="molecule type" value="Genomic_DNA"/>
</dbReference>
<dbReference type="InterPro" id="IPR002881">
    <property type="entry name" value="DUF58"/>
</dbReference>
<dbReference type="PANTHER" id="PTHR33608:SF7">
    <property type="entry name" value="DUF58 DOMAIN-CONTAINING PROTEIN"/>
    <property type="match status" value="1"/>
</dbReference>
<dbReference type="RefSeq" id="WP_025409604.1">
    <property type="nucleotide sequence ID" value="NZ_CP007128.1"/>
</dbReference>
<dbReference type="STRING" id="861299.J421_0522"/>
<dbReference type="AlphaFoldDB" id="W0RAB7"/>
<dbReference type="Pfam" id="PF01882">
    <property type="entry name" value="DUF58"/>
    <property type="match status" value="1"/>
</dbReference>
<protein>
    <recommendedName>
        <fullName evidence="1">DUF58 domain-containing protein</fullName>
    </recommendedName>
</protein>
<proteinExistence type="predicted"/>
<evidence type="ECO:0000259" key="1">
    <source>
        <dbReference type="Pfam" id="PF01882"/>
    </source>
</evidence>
<evidence type="ECO:0000313" key="2">
    <source>
        <dbReference type="EMBL" id="AHG88059.1"/>
    </source>
</evidence>
<organism evidence="2 3">
    <name type="scientific">Gemmatirosa kalamazoonensis</name>
    <dbReference type="NCBI Taxonomy" id="861299"/>
    <lineage>
        <taxon>Bacteria</taxon>
        <taxon>Pseudomonadati</taxon>
        <taxon>Gemmatimonadota</taxon>
        <taxon>Gemmatimonadia</taxon>
        <taxon>Gemmatimonadales</taxon>
        <taxon>Gemmatimonadaceae</taxon>
        <taxon>Gemmatirosa</taxon>
    </lineage>
</organism>
<keyword evidence="3" id="KW-1185">Reference proteome</keyword>
<dbReference type="eggNOG" id="COG1721">
    <property type="taxonomic scope" value="Bacteria"/>
</dbReference>
<sequence>MHDSDTRLLDELRGVRWAARKLAAATLPGAHRARLRSPGGELSEYRAYRQGDDPRRLDWRLLARSDRAFIRLADDHALLPTVLVVDASASMAFRAKWRAARALSLGLAAVAHAAGDPVGLAVAAPDARDRWLPARARRGVVHEVARALDAVTPDGDAPLAPLVTHAAAVRGTRLVLVSDFLGDEAATLRAATTHRAQGGEVYALHVLDAQELDPPRGAVLAVDPERPDVRRPLDAVSRAAYLAAFAKWRAETARAWRDAGATYVAVTTDEPPARAVRRVVRGAVESHAEARA</sequence>
<name>W0RAB7_9BACT</name>
<dbReference type="PANTHER" id="PTHR33608">
    <property type="entry name" value="BLL2464 PROTEIN"/>
    <property type="match status" value="1"/>
</dbReference>
<gene>
    <name evidence="2" type="ORF">J421_0522</name>
</gene>
<dbReference type="InParanoid" id="W0RAB7"/>
<evidence type="ECO:0000313" key="3">
    <source>
        <dbReference type="Proteomes" id="UP000019151"/>
    </source>
</evidence>
<dbReference type="SUPFAM" id="SSF53300">
    <property type="entry name" value="vWA-like"/>
    <property type="match status" value="1"/>
</dbReference>
<dbReference type="KEGG" id="gba:J421_0522"/>
<accession>W0RAB7</accession>
<dbReference type="Proteomes" id="UP000019151">
    <property type="component" value="Chromosome"/>
</dbReference>